<comment type="caution">
    <text evidence="2">The sequence shown here is derived from an EMBL/GenBank/DDBJ whole genome shotgun (WGS) entry which is preliminary data.</text>
</comment>
<feature type="compositionally biased region" description="Low complexity" evidence="1">
    <location>
        <begin position="107"/>
        <end position="117"/>
    </location>
</feature>
<feature type="compositionally biased region" description="Polar residues" evidence="1">
    <location>
        <begin position="83"/>
        <end position="101"/>
    </location>
</feature>
<feature type="region of interest" description="Disordered" evidence="1">
    <location>
        <begin position="68"/>
        <end position="130"/>
    </location>
</feature>
<organism evidence="2 3">
    <name type="scientific">Trichonephila inaurata madagascariensis</name>
    <dbReference type="NCBI Taxonomy" id="2747483"/>
    <lineage>
        <taxon>Eukaryota</taxon>
        <taxon>Metazoa</taxon>
        <taxon>Ecdysozoa</taxon>
        <taxon>Arthropoda</taxon>
        <taxon>Chelicerata</taxon>
        <taxon>Arachnida</taxon>
        <taxon>Araneae</taxon>
        <taxon>Araneomorphae</taxon>
        <taxon>Entelegynae</taxon>
        <taxon>Araneoidea</taxon>
        <taxon>Nephilidae</taxon>
        <taxon>Trichonephila</taxon>
        <taxon>Trichonephila inaurata</taxon>
    </lineage>
</organism>
<evidence type="ECO:0000313" key="3">
    <source>
        <dbReference type="Proteomes" id="UP000886998"/>
    </source>
</evidence>
<accession>A0A8X7C612</accession>
<dbReference type="AlphaFoldDB" id="A0A8X7C612"/>
<evidence type="ECO:0000313" key="2">
    <source>
        <dbReference type="EMBL" id="GFY57090.1"/>
    </source>
</evidence>
<feature type="compositionally biased region" description="Polar residues" evidence="1">
    <location>
        <begin position="118"/>
        <end position="130"/>
    </location>
</feature>
<dbReference type="EMBL" id="BMAV01011322">
    <property type="protein sequence ID" value="GFY57090.1"/>
    <property type="molecule type" value="Genomic_DNA"/>
</dbReference>
<evidence type="ECO:0000256" key="1">
    <source>
        <dbReference type="SAM" id="MobiDB-lite"/>
    </source>
</evidence>
<keyword evidence="3" id="KW-1185">Reference proteome</keyword>
<proteinExistence type="predicted"/>
<protein>
    <submittedName>
        <fullName evidence="2">Uncharacterized protein</fullName>
    </submittedName>
</protein>
<name>A0A8X7C612_9ARAC</name>
<reference evidence="2" key="1">
    <citation type="submission" date="2020-08" db="EMBL/GenBank/DDBJ databases">
        <title>Multicomponent nature underlies the extraordinary mechanical properties of spider dragline silk.</title>
        <authorList>
            <person name="Kono N."/>
            <person name="Nakamura H."/>
            <person name="Mori M."/>
            <person name="Yoshida Y."/>
            <person name="Ohtoshi R."/>
            <person name="Malay A.D."/>
            <person name="Moran D.A.P."/>
            <person name="Tomita M."/>
            <person name="Numata K."/>
            <person name="Arakawa K."/>
        </authorList>
    </citation>
    <scope>NUCLEOTIDE SEQUENCE</scope>
</reference>
<gene>
    <name evidence="2" type="ORF">TNIN_70771</name>
</gene>
<sequence length="130" mass="14425">MTDSFEPCTTPGCPHYEKTPVNCRIKNLQTTPTICSRNINPCKRKDNLNFEYPPLRKTTRKLIIDLPTSQETSISPNKFALPQNVNVNNNETPGTVAQENNPPALRTTSTDSDASTSVNQNTAQNQLPHS</sequence>
<dbReference type="Proteomes" id="UP000886998">
    <property type="component" value="Unassembled WGS sequence"/>
</dbReference>